<dbReference type="SUPFAM" id="SSF56672">
    <property type="entry name" value="DNA/RNA polymerases"/>
    <property type="match status" value="1"/>
</dbReference>
<keyword evidence="2" id="KW-1185">Reference proteome</keyword>
<dbReference type="EMBL" id="SMMG02000006">
    <property type="protein sequence ID" value="KAA3471224.1"/>
    <property type="molecule type" value="Genomic_DNA"/>
</dbReference>
<protein>
    <submittedName>
        <fullName evidence="1">Retrovirus-related Pol polyprotein from transposon 17.6</fullName>
    </submittedName>
</protein>
<dbReference type="Proteomes" id="UP000325315">
    <property type="component" value="Unassembled WGS sequence"/>
</dbReference>
<proteinExistence type="predicted"/>
<dbReference type="AlphaFoldDB" id="A0A5B6VQA1"/>
<accession>A0A5B6VQA1</accession>
<name>A0A5B6VQA1_9ROSI</name>
<organism evidence="1 2">
    <name type="scientific">Gossypium australe</name>
    <dbReference type="NCBI Taxonomy" id="47621"/>
    <lineage>
        <taxon>Eukaryota</taxon>
        <taxon>Viridiplantae</taxon>
        <taxon>Streptophyta</taxon>
        <taxon>Embryophyta</taxon>
        <taxon>Tracheophyta</taxon>
        <taxon>Spermatophyta</taxon>
        <taxon>Magnoliopsida</taxon>
        <taxon>eudicotyledons</taxon>
        <taxon>Gunneridae</taxon>
        <taxon>Pentapetalae</taxon>
        <taxon>rosids</taxon>
        <taxon>malvids</taxon>
        <taxon>Malvales</taxon>
        <taxon>Malvaceae</taxon>
        <taxon>Malvoideae</taxon>
        <taxon>Gossypium</taxon>
    </lineage>
</organism>
<dbReference type="InterPro" id="IPR043502">
    <property type="entry name" value="DNA/RNA_pol_sf"/>
</dbReference>
<evidence type="ECO:0000313" key="1">
    <source>
        <dbReference type="EMBL" id="KAA3471224.1"/>
    </source>
</evidence>
<gene>
    <name evidence="1" type="ORF">EPI10_016865</name>
</gene>
<dbReference type="Gene3D" id="3.10.10.10">
    <property type="entry name" value="HIV Type 1 Reverse Transcriptase, subunit A, domain 1"/>
    <property type="match status" value="1"/>
</dbReference>
<reference evidence="2" key="1">
    <citation type="journal article" date="2019" name="Plant Biotechnol. J.">
        <title>Genome sequencing of the Australian wild diploid species Gossypium australe highlights disease resistance and delayed gland morphogenesis.</title>
        <authorList>
            <person name="Cai Y."/>
            <person name="Cai X."/>
            <person name="Wang Q."/>
            <person name="Wang P."/>
            <person name="Zhang Y."/>
            <person name="Cai C."/>
            <person name="Xu Y."/>
            <person name="Wang K."/>
            <person name="Zhou Z."/>
            <person name="Wang C."/>
            <person name="Geng S."/>
            <person name="Li B."/>
            <person name="Dong Q."/>
            <person name="Hou Y."/>
            <person name="Wang H."/>
            <person name="Ai P."/>
            <person name="Liu Z."/>
            <person name="Yi F."/>
            <person name="Sun M."/>
            <person name="An G."/>
            <person name="Cheng J."/>
            <person name="Zhang Y."/>
            <person name="Shi Q."/>
            <person name="Xie Y."/>
            <person name="Shi X."/>
            <person name="Chang Y."/>
            <person name="Huang F."/>
            <person name="Chen Y."/>
            <person name="Hong S."/>
            <person name="Mi L."/>
            <person name="Sun Q."/>
            <person name="Zhang L."/>
            <person name="Zhou B."/>
            <person name="Peng R."/>
            <person name="Zhang X."/>
            <person name="Liu F."/>
        </authorList>
    </citation>
    <scope>NUCLEOTIDE SEQUENCE [LARGE SCALE GENOMIC DNA]</scope>
    <source>
        <strain evidence="2">cv. PA1801</strain>
    </source>
</reference>
<comment type="caution">
    <text evidence="1">The sequence shown here is derived from an EMBL/GenBank/DDBJ whole genome shotgun (WGS) entry which is preliminary data.</text>
</comment>
<evidence type="ECO:0000313" key="2">
    <source>
        <dbReference type="Proteomes" id="UP000325315"/>
    </source>
</evidence>
<sequence>MLTREEFRIFRFYAYLGDNNTLTDKKLLKVLKKYRKALGWTIADIKGINLAICMHKILLEDCNGNSIEQQRRLNPIMKQVTKKEIIRWLDAGIIYPISNSLWVNRVQYVPKKGGVTIVSNDNNEIIPTHTVTG</sequence>
<dbReference type="OrthoDB" id="1738562at2759"/>